<comment type="similarity">
    <text evidence="3">Belongs to the class-II aminoacyl-tRNA synthetase family. Phe-tRNA synthetase alpha subunit type 1 subfamily.</text>
</comment>
<accession>A0A9D9GRD2</accession>
<evidence type="ECO:0000256" key="3">
    <source>
        <dbReference type="ARBA" id="ARBA00010207"/>
    </source>
</evidence>
<keyword evidence="14" id="KW-0030">Aminoacyl-tRNA synthetase</keyword>
<evidence type="ECO:0000256" key="14">
    <source>
        <dbReference type="ARBA" id="ARBA00023146"/>
    </source>
</evidence>
<dbReference type="InterPro" id="IPR045864">
    <property type="entry name" value="aa-tRNA-synth_II/BPL/LPL"/>
</dbReference>
<gene>
    <name evidence="19" type="primary">pheS</name>
    <name evidence="19" type="ORF">IAC78_01415</name>
</gene>
<dbReference type="GO" id="GO:0004826">
    <property type="term" value="F:phenylalanine-tRNA ligase activity"/>
    <property type="evidence" value="ECO:0007669"/>
    <property type="project" value="UniProtKB-EC"/>
</dbReference>
<feature type="non-terminal residue" evidence="19">
    <location>
        <position position="328"/>
    </location>
</feature>
<comment type="caution">
    <text evidence="19">The sequence shown here is derived from an EMBL/GenBank/DDBJ whole genome shotgun (WGS) entry which is preliminary data.</text>
</comment>
<keyword evidence="13" id="KW-0648">Protein biosynthesis</keyword>
<keyword evidence="8 19" id="KW-0436">Ligase</keyword>
<feature type="coiled-coil region" evidence="17">
    <location>
        <begin position="29"/>
        <end position="78"/>
    </location>
</feature>
<dbReference type="SUPFAM" id="SSF55681">
    <property type="entry name" value="Class II aaRS and biotin synthetases"/>
    <property type="match status" value="1"/>
</dbReference>
<protein>
    <recommendedName>
        <fullName evidence="6">Phenylalanine--tRNA ligase alpha subunit</fullName>
        <ecNumber evidence="5">6.1.1.20</ecNumber>
    </recommendedName>
    <alternativeName>
        <fullName evidence="15">Phenylalanyl-tRNA synthetase alpha subunit</fullName>
    </alternativeName>
</protein>
<keyword evidence="9" id="KW-0479">Metal-binding</keyword>
<organism evidence="19 20">
    <name type="scientific">Candidatus Scatoplasma merdavium</name>
    <dbReference type="NCBI Taxonomy" id="2840932"/>
    <lineage>
        <taxon>Bacteria</taxon>
        <taxon>Bacillati</taxon>
        <taxon>Bacillota</taxon>
        <taxon>Bacilli</taxon>
        <taxon>Bacillales</taxon>
        <taxon>Candidatus Scatoplasma</taxon>
    </lineage>
</organism>
<dbReference type="Pfam" id="PF02912">
    <property type="entry name" value="Phe_tRNA-synt_N"/>
    <property type="match status" value="1"/>
</dbReference>
<dbReference type="InterPro" id="IPR010978">
    <property type="entry name" value="tRNA-bd_arm"/>
</dbReference>
<dbReference type="InterPro" id="IPR004188">
    <property type="entry name" value="Phe-tRNA_ligase_II_N"/>
</dbReference>
<evidence type="ECO:0000256" key="17">
    <source>
        <dbReference type="SAM" id="Coils"/>
    </source>
</evidence>
<keyword evidence="10" id="KW-0547">Nucleotide-binding</keyword>
<evidence type="ECO:0000256" key="4">
    <source>
        <dbReference type="ARBA" id="ARBA00011209"/>
    </source>
</evidence>
<dbReference type="Proteomes" id="UP000823629">
    <property type="component" value="Unassembled WGS sequence"/>
</dbReference>
<keyword evidence="7" id="KW-0963">Cytoplasm</keyword>
<evidence type="ECO:0000313" key="19">
    <source>
        <dbReference type="EMBL" id="MBO8414126.1"/>
    </source>
</evidence>
<dbReference type="GO" id="GO:0000049">
    <property type="term" value="F:tRNA binding"/>
    <property type="evidence" value="ECO:0007669"/>
    <property type="project" value="InterPro"/>
</dbReference>
<evidence type="ECO:0000256" key="16">
    <source>
        <dbReference type="ARBA" id="ARBA00049255"/>
    </source>
</evidence>
<dbReference type="GO" id="GO:0140096">
    <property type="term" value="F:catalytic activity, acting on a protein"/>
    <property type="evidence" value="ECO:0007669"/>
    <property type="project" value="UniProtKB-ARBA"/>
</dbReference>
<reference evidence="19" key="2">
    <citation type="journal article" date="2021" name="PeerJ">
        <title>Extensive microbial diversity within the chicken gut microbiome revealed by metagenomics and culture.</title>
        <authorList>
            <person name="Gilroy R."/>
            <person name="Ravi A."/>
            <person name="Getino M."/>
            <person name="Pursley I."/>
            <person name="Horton D.L."/>
            <person name="Alikhan N.F."/>
            <person name="Baker D."/>
            <person name="Gharbi K."/>
            <person name="Hall N."/>
            <person name="Watson M."/>
            <person name="Adriaenssens E.M."/>
            <person name="Foster-Nyarko E."/>
            <person name="Jarju S."/>
            <person name="Secka A."/>
            <person name="Antonio M."/>
            <person name="Oren A."/>
            <person name="Chaudhuri R.R."/>
            <person name="La Ragione R."/>
            <person name="Hildebrand F."/>
            <person name="Pallen M.J."/>
        </authorList>
    </citation>
    <scope>NUCLEOTIDE SEQUENCE</scope>
    <source>
        <strain evidence="19">1748</strain>
    </source>
</reference>
<dbReference type="HAMAP" id="MF_00281">
    <property type="entry name" value="Phe_tRNA_synth_alpha1"/>
    <property type="match status" value="1"/>
</dbReference>
<dbReference type="PANTHER" id="PTHR11538">
    <property type="entry name" value="PHENYLALANYL-TRNA SYNTHETASE"/>
    <property type="match status" value="1"/>
</dbReference>
<evidence type="ECO:0000256" key="2">
    <source>
        <dbReference type="ARBA" id="ARBA00004496"/>
    </source>
</evidence>
<evidence type="ECO:0000256" key="12">
    <source>
        <dbReference type="ARBA" id="ARBA00022842"/>
    </source>
</evidence>
<evidence type="ECO:0000256" key="6">
    <source>
        <dbReference type="ARBA" id="ARBA00015409"/>
    </source>
</evidence>
<dbReference type="CDD" id="cd00496">
    <property type="entry name" value="PheRS_alpha_core"/>
    <property type="match status" value="1"/>
</dbReference>
<comment type="subcellular location">
    <subcellularLocation>
        <location evidence="2">Cytoplasm</location>
    </subcellularLocation>
</comment>
<sequence>MKKMDITLIKENLAKCKTEAEVAILKASLLGKKSELSSLMEELKQAKKEDKASLGKRINELKSTYEKLVQERLAEIEEEKIQNTFKQERIDISLPSYGIKRGSKHPLQIIIDDLSEFFIGMGYTIAEDREVDTDHYNFELLNIPKDHPARNMQDSFFIDMNMLLRSHTSAAQAHVMEEAQGKGPIKVICPGKVYRRDYDDRTHSHQFMQCEGLVISEDCNLSSLMQTLTLMLKHLFGENRKVRFRPSYFPFTEPSIEVDVSCFECGGKGCDLCKHTGWIEILGGGMVHPNVLRLNGFDDKKYQGFAFGVGIERLAMLKYGVDDIRKFY</sequence>
<dbReference type="InterPro" id="IPR004529">
    <property type="entry name" value="Phe-tRNA-synth_IIc_asu"/>
</dbReference>
<dbReference type="EMBL" id="JADING010000043">
    <property type="protein sequence ID" value="MBO8414126.1"/>
    <property type="molecule type" value="Genomic_DNA"/>
</dbReference>
<keyword evidence="17" id="KW-0175">Coiled coil</keyword>
<evidence type="ECO:0000256" key="11">
    <source>
        <dbReference type="ARBA" id="ARBA00022840"/>
    </source>
</evidence>
<dbReference type="AlphaFoldDB" id="A0A9D9GRD2"/>
<evidence type="ECO:0000256" key="5">
    <source>
        <dbReference type="ARBA" id="ARBA00012814"/>
    </source>
</evidence>
<evidence type="ECO:0000313" key="20">
    <source>
        <dbReference type="Proteomes" id="UP000823629"/>
    </source>
</evidence>
<dbReference type="Gene3D" id="3.30.930.10">
    <property type="entry name" value="Bira Bifunctional Protein, Domain 2"/>
    <property type="match status" value="1"/>
</dbReference>
<evidence type="ECO:0000256" key="8">
    <source>
        <dbReference type="ARBA" id="ARBA00022598"/>
    </source>
</evidence>
<dbReference type="InterPro" id="IPR002319">
    <property type="entry name" value="Phenylalanyl-tRNA_Synthase"/>
</dbReference>
<dbReference type="PROSITE" id="PS50862">
    <property type="entry name" value="AA_TRNA_LIGASE_II"/>
    <property type="match status" value="1"/>
</dbReference>
<keyword evidence="11" id="KW-0067">ATP-binding</keyword>
<dbReference type="InterPro" id="IPR006195">
    <property type="entry name" value="aa-tRNA-synth_II"/>
</dbReference>
<dbReference type="GO" id="GO:0016740">
    <property type="term" value="F:transferase activity"/>
    <property type="evidence" value="ECO:0007669"/>
    <property type="project" value="UniProtKB-ARBA"/>
</dbReference>
<name>A0A9D9GRD2_9BACL</name>
<comment type="catalytic activity">
    <reaction evidence="16">
        <text>tRNA(Phe) + L-phenylalanine + ATP = L-phenylalanyl-tRNA(Phe) + AMP + diphosphate + H(+)</text>
        <dbReference type="Rhea" id="RHEA:19413"/>
        <dbReference type="Rhea" id="RHEA-COMP:9668"/>
        <dbReference type="Rhea" id="RHEA-COMP:9699"/>
        <dbReference type="ChEBI" id="CHEBI:15378"/>
        <dbReference type="ChEBI" id="CHEBI:30616"/>
        <dbReference type="ChEBI" id="CHEBI:33019"/>
        <dbReference type="ChEBI" id="CHEBI:58095"/>
        <dbReference type="ChEBI" id="CHEBI:78442"/>
        <dbReference type="ChEBI" id="CHEBI:78531"/>
        <dbReference type="ChEBI" id="CHEBI:456215"/>
        <dbReference type="EC" id="6.1.1.20"/>
    </reaction>
</comment>
<evidence type="ECO:0000256" key="1">
    <source>
        <dbReference type="ARBA" id="ARBA00001946"/>
    </source>
</evidence>
<dbReference type="Pfam" id="PF01409">
    <property type="entry name" value="tRNA-synt_2d"/>
    <property type="match status" value="1"/>
</dbReference>
<evidence type="ECO:0000256" key="13">
    <source>
        <dbReference type="ARBA" id="ARBA00022917"/>
    </source>
</evidence>
<comment type="cofactor">
    <cofactor evidence="1">
        <name>Mg(2+)</name>
        <dbReference type="ChEBI" id="CHEBI:18420"/>
    </cofactor>
</comment>
<reference evidence="19" key="1">
    <citation type="submission" date="2020-10" db="EMBL/GenBank/DDBJ databases">
        <authorList>
            <person name="Gilroy R."/>
        </authorList>
    </citation>
    <scope>NUCLEOTIDE SEQUENCE</scope>
    <source>
        <strain evidence="19">1748</strain>
    </source>
</reference>
<dbReference type="InterPro" id="IPR022911">
    <property type="entry name" value="Phe_tRNA_ligase_alpha1_bac"/>
</dbReference>
<evidence type="ECO:0000256" key="9">
    <source>
        <dbReference type="ARBA" id="ARBA00022723"/>
    </source>
</evidence>
<dbReference type="NCBIfam" id="TIGR00468">
    <property type="entry name" value="pheS"/>
    <property type="match status" value="1"/>
</dbReference>
<dbReference type="GO" id="GO:0046872">
    <property type="term" value="F:metal ion binding"/>
    <property type="evidence" value="ECO:0007669"/>
    <property type="project" value="UniProtKB-KW"/>
</dbReference>
<comment type="subunit">
    <text evidence="4">Tetramer of two alpha and two beta subunits.</text>
</comment>
<dbReference type="GO" id="GO:0005737">
    <property type="term" value="C:cytoplasm"/>
    <property type="evidence" value="ECO:0007669"/>
    <property type="project" value="UniProtKB-SubCell"/>
</dbReference>
<evidence type="ECO:0000256" key="15">
    <source>
        <dbReference type="ARBA" id="ARBA00030612"/>
    </source>
</evidence>
<dbReference type="PANTHER" id="PTHR11538:SF41">
    <property type="entry name" value="PHENYLALANINE--TRNA LIGASE, MITOCHONDRIAL"/>
    <property type="match status" value="1"/>
</dbReference>
<dbReference type="SUPFAM" id="SSF46589">
    <property type="entry name" value="tRNA-binding arm"/>
    <property type="match status" value="1"/>
</dbReference>
<proteinExistence type="inferred from homology"/>
<dbReference type="GO" id="GO:0005524">
    <property type="term" value="F:ATP binding"/>
    <property type="evidence" value="ECO:0007669"/>
    <property type="project" value="UniProtKB-KW"/>
</dbReference>
<dbReference type="EC" id="6.1.1.20" evidence="5"/>
<keyword evidence="12" id="KW-0460">Magnesium</keyword>
<evidence type="ECO:0000256" key="10">
    <source>
        <dbReference type="ARBA" id="ARBA00022741"/>
    </source>
</evidence>
<dbReference type="GO" id="GO:0006432">
    <property type="term" value="P:phenylalanyl-tRNA aminoacylation"/>
    <property type="evidence" value="ECO:0007669"/>
    <property type="project" value="InterPro"/>
</dbReference>
<evidence type="ECO:0000256" key="7">
    <source>
        <dbReference type="ARBA" id="ARBA00022490"/>
    </source>
</evidence>
<evidence type="ECO:0000259" key="18">
    <source>
        <dbReference type="PROSITE" id="PS50862"/>
    </source>
</evidence>
<feature type="domain" description="Aminoacyl-transfer RNA synthetases class-II family profile" evidence="18">
    <location>
        <begin position="159"/>
        <end position="317"/>
    </location>
</feature>